<protein>
    <recommendedName>
        <fullName evidence="2">E3 ubiquitin-protein ligase RNF220 middle domain-containing protein</fullName>
    </recommendedName>
</protein>
<feature type="non-terminal residue" evidence="3">
    <location>
        <position position="198"/>
    </location>
</feature>
<dbReference type="EMBL" id="FZQP02006111">
    <property type="protein sequence ID" value="VVD02536.1"/>
    <property type="molecule type" value="Genomic_DNA"/>
</dbReference>
<evidence type="ECO:0000313" key="4">
    <source>
        <dbReference type="Proteomes" id="UP000324832"/>
    </source>
</evidence>
<evidence type="ECO:0000259" key="2">
    <source>
        <dbReference type="Pfam" id="PF15926"/>
    </source>
</evidence>
<dbReference type="Pfam" id="PF15926">
    <property type="entry name" value="RNF220"/>
    <property type="match status" value="1"/>
</dbReference>
<feature type="region of interest" description="Disordered" evidence="1">
    <location>
        <begin position="177"/>
        <end position="198"/>
    </location>
</feature>
<dbReference type="PANTHER" id="PTHR13459:SF1">
    <property type="entry name" value="E3 UBIQUITIN-PROTEIN LIGASE RNF220 ISOFORM X1"/>
    <property type="match status" value="1"/>
</dbReference>
<proteinExistence type="predicted"/>
<keyword evidence="4" id="KW-1185">Reference proteome</keyword>
<dbReference type="GO" id="GO:0016567">
    <property type="term" value="P:protein ubiquitination"/>
    <property type="evidence" value="ECO:0007669"/>
    <property type="project" value="TreeGrafter"/>
</dbReference>
<dbReference type="AlphaFoldDB" id="A0A5E4QY12"/>
<feature type="region of interest" description="Disordered" evidence="1">
    <location>
        <begin position="76"/>
        <end position="98"/>
    </location>
</feature>
<feature type="domain" description="E3 ubiquitin-protein ligase RNF220 middle" evidence="2">
    <location>
        <begin position="43"/>
        <end position="174"/>
    </location>
</feature>
<name>A0A5E4QY12_9NEOP</name>
<reference evidence="3 4" key="1">
    <citation type="submission" date="2017-07" db="EMBL/GenBank/DDBJ databases">
        <authorList>
            <person name="Talla V."/>
            <person name="Backstrom N."/>
        </authorList>
    </citation>
    <scope>NUCLEOTIDE SEQUENCE [LARGE SCALE GENOMIC DNA]</scope>
</reference>
<dbReference type="GO" id="GO:0061630">
    <property type="term" value="F:ubiquitin protein ligase activity"/>
    <property type="evidence" value="ECO:0007669"/>
    <property type="project" value="TreeGrafter"/>
</dbReference>
<accession>A0A5E4QY12</accession>
<evidence type="ECO:0000313" key="3">
    <source>
        <dbReference type="EMBL" id="VVD02536.1"/>
    </source>
</evidence>
<evidence type="ECO:0000256" key="1">
    <source>
        <dbReference type="SAM" id="MobiDB-lite"/>
    </source>
</evidence>
<dbReference type="PANTHER" id="PTHR13459">
    <property type="entry name" value="E3 UBIQUITIN-PROTEIN LIGASE RNF220 ISOFORM X1"/>
    <property type="match status" value="1"/>
</dbReference>
<organism evidence="3 4">
    <name type="scientific">Leptidea sinapis</name>
    <dbReference type="NCBI Taxonomy" id="189913"/>
    <lineage>
        <taxon>Eukaryota</taxon>
        <taxon>Metazoa</taxon>
        <taxon>Ecdysozoa</taxon>
        <taxon>Arthropoda</taxon>
        <taxon>Hexapoda</taxon>
        <taxon>Insecta</taxon>
        <taxon>Pterygota</taxon>
        <taxon>Neoptera</taxon>
        <taxon>Endopterygota</taxon>
        <taxon>Lepidoptera</taxon>
        <taxon>Glossata</taxon>
        <taxon>Ditrysia</taxon>
        <taxon>Papilionoidea</taxon>
        <taxon>Pieridae</taxon>
        <taxon>Dismorphiinae</taxon>
        <taxon>Leptidea</taxon>
    </lineage>
</organism>
<dbReference type="InterPro" id="IPR052443">
    <property type="entry name" value="E3_ubiq-ligase_RNF220-like"/>
</dbReference>
<gene>
    <name evidence="3" type="ORF">LSINAPIS_LOCUS12729</name>
</gene>
<sequence>MLPMLFNMEGSSNSVNNYSTSSIFDDNTIINGVRSRKKVTELPNCPVCSCTIRQGELDTHLSLEVERLNKLSCGSKRKLSANSPGAPIPGSSTSQEEDVDVSGCLGSEAYERVHNNRVRRLRARRRPTPPPAEGECPVCTAVMPSWRLQRHALRCMKRTAGDDTSSEGGSIDVEVVVDDEDTEIYGPAQYSPSRIAPD</sequence>
<dbReference type="InterPro" id="IPR031824">
    <property type="entry name" value="RNF220_mid"/>
</dbReference>
<dbReference type="Proteomes" id="UP000324832">
    <property type="component" value="Unassembled WGS sequence"/>
</dbReference>